<keyword evidence="8" id="KW-1185">Reference proteome</keyword>
<dbReference type="EC" id="2.7.11.1" evidence="1"/>
<organism evidence="7 8">
    <name type="scientific">Crateriforma conspicua</name>
    <dbReference type="NCBI Taxonomy" id="2527996"/>
    <lineage>
        <taxon>Bacteria</taxon>
        <taxon>Pseudomonadati</taxon>
        <taxon>Planctomycetota</taxon>
        <taxon>Planctomycetia</taxon>
        <taxon>Planctomycetales</taxon>
        <taxon>Planctomycetaceae</taxon>
        <taxon>Crateriforma</taxon>
    </lineage>
</organism>
<evidence type="ECO:0000313" key="8">
    <source>
        <dbReference type="Proteomes" id="UP000317238"/>
    </source>
</evidence>
<keyword evidence="5" id="KW-0067">ATP-binding</keyword>
<dbReference type="RefSeq" id="WP_145301325.1">
    <property type="nucleotide sequence ID" value="NZ_CP036319.1"/>
</dbReference>
<dbReference type="InterPro" id="IPR000719">
    <property type="entry name" value="Prot_kinase_dom"/>
</dbReference>
<dbReference type="SMART" id="SM00220">
    <property type="entry name" value="S_TKc"/>
    <property type="match status" value="1"/>
</dbReference>
<sequence>MDDITTDQFVTNSSKSSPRGPKLLGIWRLGSVVHRTESAEITLAQPADASQNPRWDYVIKRGLDVEQSPSHRQFIAQAAAASQVAKHPNLVCVLDGSVSGSHPFVVMPRIEGRTLQQHLSDGNILALPVALWLTRQTAQAIATLHAGGWIHGDIKPANILVSGQGHATVIDLGFARRIHTPLGRVFRGTPEYASPEMLESETAALPSMDVFSLGRMLWQFMAHCNDSSSPVVETASELVASMIDLDPDARPTAASVVDRLLKLEINALGSHIEPVHRARRAA</sequence>
<evidence type="ECO:0000256" key="2">
    <source>
        <dbReference type="ARBA" id="ARBA00022679"/>
    </source>
</evidence>
<dbReference type="Pfam" id="PF00069">
    <property type="entry name" value="Pkinase"/>
    <property type="match status" value="1"/>
</dbReference>
<dbReference type="GO" id="GO:0004674">
    <property type="term" value="F:protein serine/threonine kinase activity"/>
    <property type="evidence" value="ECO:0007669"/>
    <property type="project" value="UniProtKB-EC"/>
</dbReference>
<keyword evidence="2 7" id="KW-0808">Transferase</keyword>
<dbReference type="CDD" id="cd00180">
    <property type="entry name" value="PKc"/>
    <property type="match status" value="1"/>
</dbReference>
<dbReference type="OrthoDB" id="9801841at2"/>
<dbReference type="PROSITE" id="PS50011">
    <property type="entry name" value="PROTEIN_KINASE_DOM"/>
    <property type="match status" value="1"/>
</dbReference>
<feature type="domain" description="Protein kinase" evidence="6">
    <location>
        <begin position="18"/>
        <end position="282"/>
    </location>
</feature>
<evidence type="ECO:0000256" key="1">
    <source>
        <dbReference type="ARBA" id="ARBA00012513"/>
    </source>
</evidence>
<dbReference type="Gene3D" id="1.10.510.10">
    <property type="entry name" value="Transferase(Phosphotransferase) domain 1"/>
    <property type="match status" value="1"/>
</dbReference>
<keyword evidence="4 7" id="KW-0418">Kinase</keyword>
<evidence type="ECO:0000256" key="5">
    <source>
        <dbReference type="ARBA" id="ARBA00022840"/>
    </source>
</evidence>
<dbReference type="AlphaFoldDB" id="A0A5C5Y6L2"/>
<accession>A0A5C5Y6L2</accession>
<evidence type="ECO:0000313" key="7">
    <source>
        <dbReference type="EMBL" id="TWT70271.1"/>
    </source>
</evidence>
<dbReference type="InterPro" id="IPR011009">
    <property type="entry name" value="Kinase-like_dom_sf"/>
</dbReference>
<dbReference type="Proteomes" id="UP000317238">
    <property type="component" value="Unassembled WGS sequence"/>
</dbReference>
<gene>
    <name evidence="7" type="primary">spk1_2</name>
    <name evidence="7" type="ORF">Pan14r_25760</name>
</gene>
<dbReference type="InterPro" id="IPR050660">
    <property type="entry name" value="NEK_Ser/Thr_kinase"/>
</dbReference>
<proteinExistence type="predicted"/>
<evidence type="ECO:0000259" key="6">
    <source>
        <dbReference type="PROSITE" id="PS50011"/>
    </source>
</evidence>
<dbReference type="PANTHER" id="PTHR43671:SF13">
    <property type="entry name" value="SERINE_THREONINE-PROTEIN KINASE NEK2"/>
    <property type="match status" value="1"/>
</dbReference>
<dbReference type="SUPFAM" id="SSF56112">
    <property type="entry name" value="Protein kinase-like (PK-like)"/>
    <property type="match status" value="1"/>
</dbReference>
<dbReference type="GO" id="GO:0005524">
    <property type="term" value="F:ATP binding"/>
    <property type="evidence" value="ECO:0007669"/>
    <property type="project" value="UniProtKB-KW"/>
</dbReference>
<evidence type="ECO:0000256" key="3">
    <source>
        <dbReference type="ARBA" id="ARBA00022741"/>
    </source>
</evidence>
<name>A0A5C5Y6L2_9PLAN</name>
<dbReference type="EMBL" id="SJPL01000001">
    <property type="protein sequence ID" value="TWT70271.1"/>
    <property type="molecule type" value="Genomic_DNA"/>
</dbReference>
<evidence type="ECO:0000256" key="4">
    <source>
        <dbReference type="ARBA" id="ARBA00022777"/>
    </source>
</evidence>
<protein>
    <recommendedName>
        <fullName evidence="1">non-specific serine/threonine protein kinase</fullName>
        <ecNumber evidence="1">2.7.11.1</ecNumber>
    </recommendedName>
</protein>
<keyword evidence="3" id="KW-0547">Nucleotide-binding</keyword>
<comment type="caution">
    <text evidence="7">The sequence shown here is derived from an EMBL/GenBank/DDBJ whole genome shotgun (WGS) entry which is preliminary data.</text>
</comment>
<reference evidence="7 8" key="1">
    <citation type="submission" date="2019-02" db="EMBL/GenBank/DDBJ databases">
        <title>Deep-cultivation of Planctomycetes and their phenomic and genomic characterization uncovers novel biology.</title>
        <authorList>
            <person name="Wiegand S."/>
            <person name="Jogler M."/>
            <person name="Boedeker C."/>
            <person name="Pinto D."/>
            <person name="Vollmers J."/>
            <person name="Rivas-Marin E."/>
            <person name="Kohn T."/>
            <person name="Peeters S.H."/>
            <person name="Heuer A."/>
            <person name="Rast P."/>
            <person name="Oberbeckmann S."/>
            <person name="Bunk B."/>
            <person name="Jeske O."/>
            <person name="Meyerdierks A."/>
            <person name="Storesund J.E."/>
            <person name="Kallscheuer N."/>
            <person name="Luecker S."/>
            <person name="Lage O.M."/>
            <person name="Pohl T."/>
            <person name="Merkel B.J."/>
            <person name="Hornburger P."/>
            <person name="Mueller R.-W."/>
            <person name="Bruemmer F."/>
            <person name="Labrenz M."/>
            <person name="Spormann A.M."/>
            <person name="Op Den Camp H."/>
            <person name="Overmann J."/>
            <person name="Amann R."/>
            <person name="Jetten M.S.M."/>
            <person name="Mascher T."/>
            <person name="Medema M.H."/>
            <person name="Devos D.P."/>
            <person name="Kaster A.-K."/>
            <person name="Ovreas L."/>
            <person name="Rohde M."/>
            <person name="Galperin M.Y."/>
            <person name="Jogler C."/>
        </authorList>
    </citation>
    <scope>NUCLEOTIDE SEQUENCE [LARGE SCALE GENOMIC DNA]</scope>
    <source>
        <strain evidence="7 8">Pan14r</strain>
    </source>
</reference>
<dbReference type="PANTHER" id="PTHR43671">
    <property type="entry name" value="SERINE/THREONINE-PROTEIN KINASE NEK"/>
    <property type="match status" value="1"/>
</dbReference>